<proteinExistence type="predicted"/>
<dbReference type="Proteomes" id="UP000029736">
    <property type="component" value="Unassembled WGS sequence"/>
</dbReference>
<dbReference type="RefSeq" id="WP_052515938.1">
    <property type="nucleotide sequence ID" value="NZ_JBKAGJ010000041.1"/>
</dbReference>
<evidence type="ECO:0000313" key="2">
    <source>
        <dbReference type="Proteomes" id="UP000029736"/>
    </source>
</evidence>
<reference evidence="1 2" key="1">
    <citation type="journal article" date="2014" name="Int. J. Syst. Evol. Microbiol.">
        <title>Phaeodactylibacter xiamenensis gen. nov., sp. nov., a member of the family Saprospiraceae isolated from the marine alga Phaeodactylum tricornutum.</title>
        <authorList>
            <person name="Chen Z.Jr."/>
            <person name="Lei X."/>
            <person name="Lai Q."/>
            <person name="Li Y."/>
            <person name="Zhang B."/>
            <person name="Zhang J."/>
            <person name="Zhang H."/>
            <person name="Yang L."/>
            <person name="Zheng W."/>
            <person name="Tian Y."/>
            <person name="Yu Z."/>
            <person name="Xu H.Jr."/>
            <person name="Zheng T."/>
        </authorList>
    </citation>
    <scope>NUCLEOTIDE SEQUENCE [LARGE SCALE GENOMIC DNA]</scope>
    <source>
        <strain evidence="1 2">KD52</strain>
    </source>
</reference>
<sequence>MKDNKRCNLTEGRGMGIPTMRRAMERNGSPLPQLETDEQCTYFLTTLPVHPIFEGDQVNSLEKEAIGDRVLKVVRLAVTSKSSAQLLEELGLSVHTKLLGISETGLIFPAFARPLAP</sequence>
<evidence type="ECO:0000313" key="1">
    <source>
        <dbReference type="EMBL" id="KGE88103.1"/>
    </source>
</evidence>
<accession>A0A098S8X3</accession>
<dbReference type="AlphaFoldDB" id="A0A098S8X3"/>
<gene>
    <name evidence="1" type="ORF">IX84_11165</name>
</gene>
<keyword evidence="2" id="KW-1185">Reference proteome</keyword>
<dbReference type="OrthoDB" id="9807907at2"/>
<organism evidence="1 2">
    <name type="scientific">Phaeodactylibacter xiamenensis</name>
    <dbReference type="NCBI Taxonomy" id="1524460"/>
    <lineage>
        <taxon>Bacteria</taxon>
        <taxon>Pseudomonadati</taxon>
        <taxon>Bacteroidota</taxon>
        <taxon>Saprospiria</taxon>
        <taxon>Saprospirales</taxon>
        <taxon>Haliscomenobacteraceae</taxon>
        <taxon>Phaeodactylibacter</taxon>
    </lineage>
</organism>
<dbReference type="Gene3D" id="3.30.565.60">
    <property type="match status" value="1"/>
</dbReference>
<dbReference type="EMBL" id="JPOS01000022">
    <property type="protein sequence ID" value="KGE88103.1"/>
    <property type="molecule type" value="Genomic_DNA"/>
</dbReference>
<dbReference type="InterPro" id="IPR038475">
    <property type="entry name" value="RecG_C_sf"/>
</dbReference>
<comment type="caution">
    <text evidence="1">The sequence shown here is derived from an EMBL/GenBank/DDBJ whole genome shotgun (WGS) entry which is preliminary data.</text>
</comment>
<protein>
    <submittedName>
        <fullName evidence="1">Uncharacterized protein</fullName>
    </submittedName>
</protein>
<name>A0A098S8X3_9BACT</name>